<gene>
    <name evidence="1" type="ORF">ACFSC2_21190</name>
</gene>
<dbReference type="RefSeq" id="WP_379813067.1">
    <property type="nucleotide sequence ID" value="NZ_JBHUDZ010000018.1"/>
</dbReference>
<name>A0ABW4HJC3_9FLAO</name>
<proteinExistence type="predicted"/>
<accession>A0ABW4HJC3</accession>
<comment type="caution">
    <text evidence="1">The sequence shown here is derived from an EMBL/GenBank/DDBJ whole genome shotgun (WGS) entry which is preliminary data.</text>
</comment>
<evidence type="ECO:0000313" key="1">
    <source>
        <dbReference type="EMBL" id="MFD1605265.1"/>
    </source>
</evidence>
<evidence type="ECO:0000313" key="2">
    <source>
        <dbReference type="Proteomes" id="UP001597138"/>
    </source>
</evidence>
<reference evidence="2" key="1">
    <citation type="journal article" date="2019" name="Int. J. Syst. Evol. Microbiol.">
        <title>The Global Catalogue of Microorganisms (GCM) 10K type strain sequencing project: providing services to taxonomists for standard genome sequencing and annotation.</title>
        <authorList>
            <consortium name="The Broad Institute Genomics Platform"/>
            <consortium name="The Broad Institute Genome Sequencing Center for Infectious Disease"/>
            <person name="Wu L."/>
            <person name="Ma J."/>
        </authorList>
    </citation>
    <scope>NUCLEOTIDE SEQUENCE [LARGE SCALE GENOMIC DNA]</scope>
    <source>
        <strain evidence="2">CCUG 70865</strain>
    </source>
</reference>
<sequence length="395" mass="46873">MENFRLDKQQLSVKALYNEIEISQNNRLLHKVKGISIIPVHATIEPLKIKNNLVCKSENNLDAERQLFAGIYYTNIIDYTLGEITFAANFLTDAWLTNIWNLLVEEKENFLSITLTDEALKEHLLNENGELFQTIDDIDNFCEKYDLKIENFVVAAKFEQLEVDLEGISARLSSEIIFFRKKIFTELLIQKLDAKVFEYEEVQGILLPKLKKEIFQKWRSKLLREIELVQKYIRSPFTFDDLDQFSNFRSINEFAIKNYDQQDLVSETFYWLEHFPKAKTRFEIAIRYYQLKENYRDSIDNLRLALELLLKDLFKNTKSLDNQIPEIGKYQKDLGISKEIRNTFQKTLEYYNDYQNEHVKHDDSVANEHEVEFMFGLTMLLIRMLIKPNSTFTIQ</sequence>
<organism evidence="1 2">
    <name type="scientific">Flavobacterium artemisiae</name>
    <dbReference type="NCBI Taxonomy" id="2126556"/>
    <lineage>
        <taxon>Bacteria</taxon>
        <taxon>Pseudomonadati</taxon>
        <taxon>Bacteroidota</taxon>
        <taxon>Flavobacteriia</taxon>
        <taxon>Flavobacteriales</taxon>
        <taxon>Flavobacteriaceae</taxon>
        <taxon>Flavobacterium</taxon>
    </lineage>
</organism>
<dbReference type="Proteomes" id="UP001597138">
    <property type="component" value="Unassembled WGS sequence"/>
</dbReference>
<dbReference type="EMBL" id="JBHUDZ010000018">
    <property type="protein sequence ID" value="MFD1605265.1"/>
    <property type="molecule type" value="Genomic_DNA"/>
</dbReference>
<keyword evidence="2" id="KW-1185">Reference proteome</keyword>
<protein>
    <submittedName>
        <fullName evidence="1">Uncharacterized protein</fullName>
    </submittedName>
</protein>